<reference evidence="3" key="1">
    <citation type="submission" date="2018-05" db="EMBL/GenBank/DDBJ databases">
        <authorList>
            <person name="Lanie J.A."/>
            <person name="Ng W.-L."/>
            <person name="Kazmierczak K.M."/>
            <person name="Andrzejewski T.M."/>
            <person name="Davidsen T.M."/>
            <person name="Wayne K.J."/>
            <person name="Tettelin H."/>
            <person name="Glass J.I."/>
            <person name="Rusch D."/>
            <person name="Podicherti R."/>
            <person name="Tsui H.-C.T."/>
            <person name="Winkler M.E."/>
        </authorList>
    </citation>
    <scope>NUCLEOTIDE SEQUENCE</scope>
</reference>
<keyword evidence="1" id="KW-0472">Membrane</keyword>
<feature type="non-terminal residue" evidence="3">
    <location>
        <position position="100"/>
    </location>
</feature>
<evidence type="ECO:0000256" key="1">
    <source>
        <dbReference type="SAM" id="Phobius"/>
    </source>
</evidence>
<feature type="domain" description="Major facilitator superfamily (MFS) profile" evidence="2">
    <location>
        <begin position="1"/>
        <end position="100"/>
    </location>
</feature>
<feature type="transmembrane region" description="Helical" evidence="1">
    <location>
        <begin position="28"/>
        <end position="51"/>
    </location>
</feature>
<keyword evidence="1" id="KW-0812">Transmembrane</keyword>
<dbReference type="InterPro" id="IPR036259">
    <property type="entry name" value="MFS_trans_sf"/>
</dbReference>
<gene>
    <name evidence="3" type="ORF">METZ01_LOCUS311802</name>
</gene>
<organism evidence="3">
    <name type="scientific">marine metagenome</name>
    <dbReference type="NCBI Taxonomy" id="408172"/>
    <lineage>
        <taxon>unclassified sequences</taxon>
        <taxon>metagenomes</taxon>
        <taxon>ecological metagenomes</taxon>
    </lineage>
</organism>
<dbReference type="EMBL" id="UINC01099575">
    <property type="protein sequence ID" value="SVC58948.1"/>
    <property type="molecule type" value="Genomic_DNA"/>
</dbReference>
<dbReference type="SUPFAM" id="SSF103473">
    <property type="entry name" value="MFS general substrate transporter"/>
    <property type="match status" value="1"/>
</dbReference>
<evidence type="ECO:0000259" key="2">
    <source>
        <dbReference type="PROSITE" id="PS50850"/>
    </source>
</evidence>
<name>A0A382NEK4_9ZZZZ</name>
<dbReference type="InterPro" id="IPR020846">
    <property type="entry name" value="MFS_dom"/>
</dbReference>
<dbReference type="Gene3D" id="1.20.1250.20">
    <property type="entry name" value="MFS general substrate transporter like domains"/>
    <property type="match status" value="1"/>
</dbReference>
<keyword evidence="1" id="KW-1133">Transmembrane helix</keyword>
<proteinExistence type="predicted"/>
<sequence length="100" mass="11070">MSATQNLVKLTAADFLVRSTYQMGKSPVLPLMAASLGADAFFLGMIVSVSTMTGLGLKPLFGLLSDRWGRWSWMMGGTLIFIGMPFLYKWIETPNELMML</sequence>
<dbReference type="GO" id="GO:0022857">
    <property type="term" value="F:transmembrane transporter activity"/>
    <property type="evidence" value="ECO:0007669"/>
    <property type="project" value="InterPro"/>
</dbReference>
<accession>A0A382NEK4</accession>
<feature type="transmembrane region" description="Helical" evidence="1">
    <location>
        <begin position="71"/>
        <end position="91"/>
    </location>
</feature>
<dbReference type="AlphaFoldDB" id="A0A382NEK4"/>
<dbReference type="PROSITE" id="PS50850">
    <property type="entry name" value="MFS"/>
    <property type="match status" value="1"/>
</dbReference>
<evidence type="ECO:0000313" key="3">
    <source>
        <dbReference type="EMBL" id="SVC58948.1"/>
    </source>
</evidence>
<protein>
    <recommendedName>
        <fullName evidence="2">Major facilitator superfamily (MFS) profile domain-containing protein</fullName>
    </recommendedName>
</protein>